<dbReference type="Proteomes" id="UP001176941">
    <property type="component" value="Chromosome 13"/>
</dbReference>
<evidence type="ECO:0000313" key="1">
    <source>
        <dbReference type="EMBL" id="CAI9155740.1"/>
    </source>
</evidence>
<proteinExistence type="predicted"/>
<name>A0ABN8Y2B8_RANTA</name>
<evidence type="ECO:0000313" key="2">
    <source>
        <dbReference type="Proteomes" id="UP001176941"/>
    </source>
</evidence>
<reference evidence="1" key="1">
    <citation type="submission" date="2023-04" db="EMBL/GenBank/DDBJ databases">
        <authorList>
            <consortium name="ELIXIR-Norway"/>
        </authorList>
    </citation>
    <scope>NUCLEOTIDE SEQUENCE [LARGE SCALE GENOMIC DNA]</scope>
</reference>
<organism evidence="1 2">
    <name type="scientific">Rangifer tarandus platyrhynchus</name>
    <name type="common">Svalbard reindeer</name>
    <dbReference type="NCBI Taxonomy" id="3082113"/>
    <lineage>
        <taxon>Eukaryota</taxon>
        <taxon>Metazoa</taxon>
        <taxon>Chordata</taxon>
        <taxon>Craniata</taxon>
        <taxon>Vertebrata</taxon>
        <taxon>Euteleostomi</taxon>
        <taxon>Mammalia</taxon>
        <taxon>Eutheria</taxon>
        <taxon>Laurasiatheria</taxon>
        <taxon>Artiodactyla</taxon>
        <taxon>Ruminantia</taxon>
        <taxon>Pecora</taxon>
        <taxon>Cervidae</taxon>
        <taxon>Odocoileinae</taxon>
        <taxon>Rangifer</taxon>
    </lineage>
</organism>
<dbReference type="EMBL" id="OX459949">
    <property type="protein sequence ID" value="CAI9155740.1"/>
    <property type="molecule type" value="Genomic_DNA"/>
</dbReference>
<gene>
    <name evidence="1" type="ORF">MRATA1EN1_LOCUS4702</name>
</gene>
<accession>A0ABN8Y2B8</accession>
<keyword evidence="2" id="KW-1185">Reference proteome</keyword>
<protein>
    <submittedName>
        <fullName evidence="1">Uncharacterized protein</fullName>
    </submittedName>
</protein>
<sequence>MMHGELKTPDPSSLTLMSLFQPLGSSECCHFWDWNRHNCPSMAEAVINKEPLLLPACWSLQLNCLSAAMGAAAAEFRSRISLPSSNPLIFANACHWQILIGSRWQRA</sequence>